<dbReference type="OrthoDB" id="4802527at2759"/>
<keyword evidence="3" id="KW-1185">Reference proteome</keyword>
<sequence length="249" mass="29850">MAKSFHLFSLLPLELRQRIWVMSMEPRRVRIGDFSNTQYYKPEWASVTPPAPPPTLLHACAESRFHLERHYRKIGAGKPDPQYIWINFDLDTVCIRELFLEDFPIELSLIRHLCIDSIDSENFWWLTNDHLHASSMPLLEDLLIQTQSRGKGWWREWDSKMRMFYYNDSPRPFRTRIVCPFVEDDEVPDLTTDNWIKVDRRHRRKMLREHPEWYAPDFEVSDSEDDLYASGRFHKTNHHSRTDCACPVK</sequence>
<feature type="domain" description="2EXR" evidence="1">
    <location>
        <begin position="5"/>
        <end position="93"/>
    </location>
</feature>
<dbReference type="Pfam" id="PF20150">
    <property type="entry name" value="2EXR"/>
    <property type="match status" value="1"/>
</dbReference>
<accession>A0A9P8V5S8</accession>
<dbReference type="EMBL" id="JAGSXJ010000022">
    <property type="protein sequence ID" value="KAH6677824.1"/>
    <property type="molecule type" value="Genomic_DNA"/>
</dbReference>
<proteinExistence type="predicted"/>
<organism evidence="2 3">
    <name type="scientific">Plectosphaerella plurivora</name>
    <dbReference type="NCBI Taxonomy" id="936078"/>
    <lineage>
        <taxon>Eukaryota</taxon>
        <taxon>Fungi</taxon>
        <taxon>Dikarya</taxon>
        <taxon>Ascomycota</taxon>
        <taxon>Pezizomycotina</taxon>
        <taxon>Sordariomycetes</taxon>
        <taxon>Hypocreomycetidae</taxon>
        <taxon>Glomerellales</taxon>
        <taxon>Plectosphaerellaceae</taxon>
        <taxon>Plectosphaerella</taxon>
    </lineage>
</organism>
<evidence type="ECO:0000313" key="2">
    <source>
        <dbReference type="EMBL" id="KAH6677824.1"/>
    </source>
</evidence>
<reference evidence="2" key="1">
    <citation type="journal article" date="2021" name="Nat. Commun.">
        <title>Genetic determinants of endophytism in the Arabidopsis root mycobiome.</title>
        <authorList>
            <person name="Mesny F."/>
            <person name="Miyauchi S."/>
            <person name="Thiergart T."/>
            <person name="Pickel B."/>
            <person name="Atanasova L."/>
            <person name="Karlsson M."/>
            <person name="Huettel B."/>
            <person name="Barry K.W."/>
            <person name="Haridas S."/>
            <person name="Chen C."/>
            <person name="Bauer D."/>
            <person name="Andreopoulos W."/>
            <person name="Pangilinan J."/>
            <person name="LaButti K."/>
            <person name="Riley R."/>
            <person name="Lipzen A."/>
            <person name="Clum A."/>
            <person name="Drula E."/>
            <person name="Henrissat B."/>
            <person name="Kohler A."/>
            <person name="Grigoriev I.V."/>
            <person name="Martin F.M."/>
            <person name="Hacquard S."/>
        </authorList>
    </citation>
    <scope>NUCLEOTIDE SEQUENCE</scope>
    <source>
        <strain evidence="2">MPI-SDFR-AT-0117</strain>
    </source>
</reference>
<name>A0A9P8V5S8_9PEZI</name>
<dbReference type="Proteomes" id="UP000770015">
    <property type="component" value="Unassembled WGS sequence"/>
</dbReference>
<dbReference type="PANTHER" id="PTHR35910:SF1">
    <property type="entry name" value="2EXR DOMAIN-CONTAINING PROTEIN"/>
    <property type="match status" value="1"/>
</dbReference>
<comment type="caution">
    <text evidence="2">The sequence shown here is derived from an EMBL/GenBank/DDBJ whole genome shotgun (WGS) entry which is preliminary data.</text>
</comment>
<dbReference type="PANTHER" id="PTHR35910">
    <property type="entry name" value="2EXR DOMAIN-CONTAINING PROTEIN"/>
    <property type="match status" value="1"/>
</dbReference>
<protein>
    <recommendedName>
        <fullName evidence="1">2EXR domain-containing protein</fullName>
    </recommendedName>
</protein>
<evidence type="ECO:0000259" key="1">
    <source>
        <dbReference type="Pfam" id="PF20150"/>
    </source>
</evidence>
<dbReference type="AlphaFoldDB" id="A0A9P8V5S8"/>
<evidence type="ECO:0000313" key="3">
    <source>
        <dbReference type="Proteomes" id="UP000770015"/>
    </source>
</evidence>
<dbReference type="InterPro" id="IPR045518">
    <property type="entry name" value="2EXR"/>
</dbReference>
<gene>
    <name evidence="2" type="ORF">F5X68DRAFT_213280</name>
</gene>